<proteinExistence type="predicted"/>
<comment type="caution">
    <text evidence="1">The sequence shown here is derived from an EMBL/GenBank/DDBJ whole genome shotgun (WGS) entry which is preliminary data.</text>
</comment>
<dbReference type="InterPro" id="IPR029035">
    <property type="entry name" value="DHS-like_NAD/FAD-binding_dom"/>
</dbReference>
<organism evidence="1 2">
    <name type="scientific">Dyadobacter chenhuakuii</name>
    <dbReference type="NCBI Taxonomy" id="2909339"/>
    <lineage>
        <taxon>Bacteria</taxon>
        <taxon>Pseudomonadati</taxon>
        <taxon>Bacteroidota</taxon>
        <taxon>Cytophagia</taxon>
        <taxon>Cytophagales</taxon>
        <taxon>Spirosomataceae</taxon>
        <taxon>Dyadobacter</taxon>
    </lineage>
</organism>
<reference evidence="1" key="1">
    <citation type="submission" date="2022-01" db="EMBL/GenBank/DDBJ databases">
        <title>Novel species in genus Dyadobacter.</title>
        <authorList>
            <person name="Ma C."/>
        </authorList>
    </citation>
    <scope>NUCLEOTIDE SEQUENCE</scope>
    <source>
        <strain evidence="1">CY357</strain>
    </source>
</reference>
<dbReference type="Gene3D" id="3.40.50.1220">
    <property type="entry name" value="TPP-binding domain"/>
    <property type="match status" value="1"/>
</dbReference>
<dbReference type="Proteomes" id="UP001139411">
    <property type="component" value="Unassembled WGS sequence"/>
</dbReference>
<dbReference type="AlphaFoldDB" id="A0A9X1TVJ1"/>
<dbReference type="SUPFAM" id="SSF52467">
    <property type="entry name" value="DHS-like NAD/FAD-binding domain"/>
    <property type="match status" value="1"/>
</dbReference>
<evidence type="ECO:0000313" key="1">
    <source>
        <dbReference type="EMBL" id="MCF2500453.1"/>
    </source>
</evidence>
<dbReference type="Gene3D" id="3.40.50.2300">
    <property type="match status" value="1"/>
</dbReference>
<sequence>MTFIDKKEFLRSFAIRPDGAFNFLLGAGASVQANIPAAGTLIWQFKRKLYCDTLNFKEEKFKDLESDRNQQILQSYFELKGGYPKLWSGEEYSFYFEKCYPKSIDRKAFIQRIIQNKNPSIGHKCLGVLFDVGKTSHIWTTNFDELIENGIKGVNNIAHFEVISPDNNHQIANLNKYPRVLKLHGDYRYDQLQNTTEELRSLENSLHHYFAHSHLSSGLIVIGYSGNDYSVLTAFEETLNQNNPFPYGLYWCVRKGTKPNENLVRLIERANEKSKEKLSGFIEIESFDEFLFDLYVANQKPNADIENIAKSRFETRRPFASPQVSNNFTPIKLNGLKAQVFPKSVLAFKSNLDGWAELRQILDGQPVVGALSKGNTLLFGDINDVNHLFNGRITSEILTLDIDDHITYHENSFFLGMLYDMIDYDLSQRFGLKIDSHHRRKYYSENHRLESAELNSYKTSAVVPVYEAVEIQLEFHNKELFLTLLPSIFIDDQGSLTKIKKQAIANAVFSNRRNSAVNDREKLWISILRGDQDHIKFELAGYKLEFETNYASAGIPVSKTHTFKGAFLTVEPCLNFSLSDRNQRSSHPLKGLLRFGPLDHSYENGKINPQAIKLAIISPISGLRKVQSHLAGLNQEIARKSERDYLIDYVPFASIYKRYLDIPENVENKLLEVINDQEVSQMVPLQFYDFLKRKIDYFYTIRGEFDVLVIYIPSAWSHFRELKNDNVYFDLHDSIKLYCAKKNIKVQFIEDKSINYFDLAKVRWWLSLGLYVKANGTPWRNETISDSTAFIGLDFSVNRINNATRFVLGSSHIFDSSGQGLRFLLQPIENPVFYGRNPFMSKEDARRLILKLKEAYFRLDGNSKLEKLVIHKVLHYTNDEMQGIAEALEGIENIELLQIQKYSNWRAIRGFKDAKSKISIAAYPVQRGTVIQLDDFSFLLWTHGSVLDQDVAGVNKDYYQSTRGIPAPLLIRRFRGTDPIETTVKEVLALTKMNWNGGELYKILPVTLDFSKRLARYAKQAETLQATPYDFRFFM</sequence>
<name>A0A9X1TVJ1_9BACT</name>
<dbReference type="EMBL" id="JAKFFV010000011">
    <property type="protein sequence ID" value="MCF2500453.1"/>
    <property type="molecule type" value="Genomic_DNA"/>
</dbReference>
<accession>A0A9X1TVJ1</accession>
<dbReference type="SUPFAM" id="SSF53098">
    <property type="entry name" value="Ribonuclease H-like"/>
    <property type="match status" value="1"/>
</dbReference>
<evidence type="ECO:0000313" key="2">
    <source>
        <dbReference type="Proteomes" id="UP001139411"/>
    </source>
</evidence>
<dbReference type="Pfam" id="PF13289">
    <property type="entry name" value="SIR2_2"/>
    <property type="match status" value="1"/>
</dbReference>
<dbReference type="Gene3D" id="3.30.420.10">
    <property type="entry name" value="Ribonuclease H-like superfamily/Ribonuclease H"/>
    <property type="match status" value="1"/>
</dbReference>
<dbReference type="InterPro" id="IPR012337">
    <property type="entry name" value="RNaseH-like_sf"/>
</dbReference>
<protein>
    <submittedName>
        <fullName evidence="1">SIR2 family protein</fullName>
    </submittedName>
</protein>
<gene>
    <name evidence="1" type="ORF">L0661_19195</name>
</gene>
<dbReference type="CDD" id="cd04659">
    <property type="entry name" value="Piwi_piwi-like_ProArk"/>
    <property type="match status" value="1"/>
</dbReference>
<dbReference type="GO" id="GO:0003676">
    <property type="term" value="F:nucleic acid binding"/>
    <property type="evidence" value="ECO:0007669"/>
    <property type="project" value="InterPro"/>
</dbReference>
<dbReference type="RefSeq" id="WP_235178823.1">
    <property type="nucleotide sequence ID" value="NZ_JAKFFV010000011.1"/>
</dbReference>
<dbReference type="InterPro" id="IPR036397">
    <property type="entry name" value="RNaseH_sf"/>
</dbReference>